<evidence type="ECO:0000313" key="2">
    <source>
        <dbReference type="EMBL" id="GJS79886.1"/>
    </source>
</evidence>
<dbReference type="Proteomes" id="UP001151760">
    <property type="component" value="Unassembled WGS sequence"/>
</dbReference>
<dbReference type="InterPro" id="IPR014710">
    <property type="entry name" value="RmlC-like_jellyroll"/>
</dbReference>
<dbReference type="SUPFAM" id="SSF51182">
    <property type="entry name" value="RmlC-like cupins"/>
    <property type="match status" value="1"/>
</dbReference>
<keyword evidence="3" id="KW-1185">Reference proteome</keyword>
<organism evidence="2 3">
    <name type="scientific">Tanacetum coccineum</name>
    <dbReference type="NCBI Taxonomy" id="301880"/>
    <lineage>
        <taxon>Eukaryota</taxon>
        <taxon>Viridiplantae</taxon>
        <taxon>Streptophyta</taxon>
        <taxon>Embryophyta</taxon>
        <taxon>Tracheophyta</taxon>
        <taxon>Spermatophyta</taxon>
        <taxon>Magnoliopsida</taxon>
        <taxon>eudicotyledons</taxon>
        <taxon>Gunneridae</taxon>
        <taxon>Pentapetalae</taxon>
        <taxon>asterids</taxon>
        <taxon>campanulids</taxon>
        <taxon>Asterales</taxon>
        <taxon>Asteraceae</taxon>
        <taxon>Asteroideae</taxon>
        <taxon>Anthemideae</taxon>
        <taxon>Anthemidinae</taxon>
        <taxon>Tanacetum</taxon>
    </lineage>
</organism>
<sequence length="147" mass="16345">MSSSLVSVEMVVIVICGSKLPIKRKKTRRENVAISIQGYCTQIAAVAVLCVQPEPSYRPLIADVLHSFIPLVPVAWRRFFLAGNSQNDQQQEGQPIRTWGRGQQGESQQKDSNNLFQGFDGEFLAEAFSVDQEIGQTHCRGGKRPQV</sequence>
<gene>
    <name evidence="2" type="ORF">Tco_0729767</name>
</gene>
<evidence type="ECO:0000313" key="3">
    <source>
        <dbReference type="Proteomes" id="UP001151760"/>
    </source>
</evidence>
<protein>
    <submittedName>
        <fullName evidence="2">Probable receptor-like protein kinase isoform X1</fullName>
    </submittedName>
</protein>
<accession>A0ABQ4YR23</accession>
<feature type="region of interest" description="Disordered" evidence="1">
    <location>
        <begin position="85"/>
        <end position="112"/>
    </location>
</feature>
<reference evidence="2" key="2">
    <citation type="submission" date="2022-01" db="EMBL/GenBank/DDBJ databases">
        <authorList>
            <person name="Yamashiro T."/>
            <person name="Shiraishi A."/>
            <person name="Satake H."/>
            <person name="Nakayama K."/>
        </authorList>
    </citation>
    <scope>NUCLEOTIDE SEQUENCE</scope>
</reference>
<name>A0ABQ4YR23_9ASTR</name>
<evidence type="ECO:0000256" key="1">
    <source>
        <dbReference type="SAM" id="MobiDB-lite"/>
    </source>
</evidence>
<proteinExistence type="predicted"/>
<dbReference type="EMBL" id="BQNB010010630">
    <property type="protein sequence ID" value="GJS79886.1"/>
    <property type="molecule type" value="Genomic_DNA"/>
</dbReference>
<dbReference type="Gene3D" id="2.60.120.10">
    <property type="entry name" value="Jelly Rolls"/>
    <property type="match status" value="1"/>
</dbReference>
<comment type="caution">
    <text evidence="2">The sequence shown here is derived from an EMBL/GenBank/DDBJ whole genome shotgun (WGS) entry which is preliminary data.</text>
</comment>
<dbReference type="InterPro" id="IPR011051">
    <property type="entry name" value="RmlC_Cupin_sf"/>
</dbReference>
<reference evidence="2" key="1">
    <citation type="journal article" date="2022" name="Int. J. Mol. Sci.">
        <title>Draft Genome of Tanacetum Coccineum: Genomic Comparison of Closely Related Tanacetum-Family Plants.</title>
        <authorList>
            <person name="Yamashiro T."/>
            <person name="Shiraishi A."/>
            <person name="Nakayama K."/>
            <person name="Satake H."/>
        </authorList>
    </citation>
    <scope>NUCLEOTIDE SEQUENCE</scope>
</reference>